<reference evidence="8" key="1">
    <citation type="submission" date="2019-03" db="EMBL/GenBank/DDBJ databases">
        <title>Improved annotation for the trematode Fasciola hepatica.</title>
        <authorList>
            <person name="Choi Y.-J."/>
            <person name="Martin J."/>
            <person name="Mitreva M."/>
        </authorList>
    </citation>
    <scope>NUCLEOTIDE SEQUENCE [LARGE SCALE GENOMIC DNA]</scope>
</reference>
<keyword evidence="9" id="KW-1185">Reference proteome</keyword>
<dbReference type="Pfam" id="PF00209">
    <property type="entry name" value="SNF"/>
    <property type="match status" value="2"/>
</dbReference>
<dbReference type="AlphaFoldDB" id="A0A4E0S063"/>
<feature type="transmembrane region" description="Helical" evidence="7">
    <location>
        <begin position="494"/>
        <end position="517"/>
    </location>
</feature>
<dbReference type="SUPFAM" id="SSF161070">
    <property type="entry name" value="SNF-like"/>
    <property type="match status" value="1"/>
</dbReference>
<keyword evidence="6" id="KW-0915">Sodium</keyword>
<keyword evidence="6" id="KW-0479">Metal-binding</keyword>
<protein>
    <submittedName>
        <fullName evidence="8">Sodium-and chloride-dependent GABA transporter ine</fullName>
    </submittedName>
</protein>
<dbReference type="PRINTS" id="PR00176">
    <property type="entry name" value="NANEUSMPORT"/>
</dbReference>
<feature type="transmembrane region" description="Helical" evidence="7">
    <location>
        <begin position="68"/>
        <end position="92"/>
    </location>
</feature>
<comment type="caution">
    <text evidence="8">The sequence shown here is derived from an EMBL/GenBank/DDBJ whole genome shotgun (WGS) entry which is preliminary data.</text>
</comment>
<evidence type="ECO:0000256" key="5">
    <source>
        <dbReference type="ARBA" id="ARBA00023136"/>
    </source>
</evidence>
<evidence type="ECO:0000256" key="1">
    <source>
        <dbReference type="ARBA" id="ARBA00004141"/>
    </source>
</evidence>
<feature type="transmembrane region" description="Helical" evidence="7">
    <location>
        <begin position="212"/>
        <end position="233"/>
    </location>
</feature>
<keyword evidence="2" id="KW-0813">Transport</keyword>
<feature type="transmembrane region" description="Helical" evidence="7">
    <location>
        <begin position="537"/>
        <end position="557"/>
    </location>
</feature>
<feature type="binding site" evidence="6">
    <location>
        <position position="90"/>
    </location>
    <ligand>
        <name>Na(+)</name>
        <dbReference type="ChEBI" id="CHEBI:29101"/>
        <label>1</label>
    </ligand>
</feature>
<feature type="transmembrane region" description="Helical" evidence="7">
    <location>
        <begin position="112"/>
        <end position="132"/>
    </location>
</feature>
<name>A0A4E0S063_FASHE</name>
<evidence type="ECO:0000256" key="4">
    <source>
        <dbReference type="ARBA" id="ARBA00022989"/>
    </source>
</evidence>
<gene>
    <name evidence="8" type="ORF">D915_003908</name>
</gene>
<keyword evidence="4 7" id="KW-1133">Transmembrane helix</keyword>
<dbReference type="PROSITE" id="PS50267">
    <property type="entry name" value="NA_NEUROTRAN_SYMP_3"/>
    <property type="match status" value="1"/>
</dbReference>
<dbReference type="Proteomes" id="UP000230066">
    <property type="component" value="Unassembled WGS sequence"/>
</dbReference>
<accession>A0A4E0S063</accession>
<dbReference type="GO" id="GO:0046872">
    <property type="term" value="F:metal ion binding"/>
    <property type="evidence" value="ECO:0007669"/>
    <property type="project" value="UniProtKB-KW"/>
</dbReference>
<dbReference type="InterPro" id="IPR037272">
    <property type="entry name" value="SNS_sf"/>
</dbReference>
<evidence type="ECO:0000256" key="7">
    <source>
        <dbReference type="SAM" id="Phobius"/>
    </source>
</evidence>
<feature type="transmembrane region" description="Helical" evidence="7">
    <location>
        <begin position="426"/>
        <end position="447"/>
    </location>
</feature>
<dbReference type="PANTHER" id="PTHR42948">
    <property type="entry name" value="TRANSPORTER"/>
    <property type="match status" value="1"/>
</dbReference>
<dbReference type="EMBL" id="JXXN02001201">
    <property type="protein sequence ID" value="THD25302.1"/>
    <property type="molecule type" value="Genomic_DNA"/>
</dbReference>
<evidence type="ECO:0000256" key="6">
    <source>
        <dbReference type="PIRSR" id="PIRSR600175-1"/>
    </source>
</evidence>
<comment type="subcellular location">
    <subcellularLocation>
        <location evidence="1">Membrane</location>
        <topology evidence="1">Multi-pass membrane protein</topology>
    </subcellularLocation>
</comment>
<evidence type="ECO:0000313" key="8">
    <source>
        <dbReference type="EMBL" id="THD25302.1"/>
    </source>
</evidence>
<evidence type="ECO:0000256" key="3">
    <source>
        <dbReference type="ARBA" id="ARBA00022692"/>
    </source>
</evidence>
<feature type="transmembrane region" description="Helical" evidence="7">
    <location>
        <begin position="322"/>
        <end position="344"/>
    </location>
</feature>
<feature type="transmembrane region" description="Helical" evidence="7">
    <location>
        <begin position="377"/>
        <end position="405"/>
    </location>
</feature>
<dbReference type="InterPro" id="IPR000175">
    <property type="entry name" value="Na/ntran_symport"/>
</dbReference>
<feature type="transmembrane region" description="Helical" evidence="7">
    <location>
        <begin position="152"/>
        <end position="182"/>
    </location>
</feature>
<sequence length="611" mass="67507">MSKAADKNCAVSSVTLLSDLSANCDSSKLDFARNDSINLKEQFEFASLRTVSEVTDKKKTKSRQQGELSTFGSSIGVLLSCLGCVVGTGNIWRFPRIIATASCSQGSLTFLIAWACSLFFWSLPLSIVEYSLGRFTRTSPLGAFHKFLGNKLIWLGGWIVGVTYMITAYFSVIVGWCLYYLYKSCALSSLPLDEETSTAIFNQYARDSYWPVLTHVIAVLIVAVAIFGGINWIEKANMILVPMLLGILAFTFTWSLTRTYADVGIMFLFTPDWSSMLTPSLWVAAASQNAFDTGAAMALFISYSAYFTRKNGAVRFGFSIPLVNNMVSLICAITIFATVFSTLIQTSPTLTRSGILEIMQQNGPGSTGLTFTWIPVLFAYVGGFGRVLCVLFFLCLSFAGITSLIGHVQLTVITIKDLGFSHRVSALLGLFLTLTFGLPSAMDIRILTNQDSVWGFALMLSGLAMAMLVVVYGPMRYRKVVVNDFGVGDWKLPVVWVLMISVLVPLCGIGLIVWWVYDLVHASEHWYHLTLDSMTTTLLEWFILLLILLITNGVALCRKTELFPKNKFVGYDPHNPEYTPADRLGSDDLRVIVVSALSVNKDNWPTERTAL</sequence>
<feature type="transmembrane region" description="Helical" evidence="7">
    <location>
        <begin position="240"/>
        <end position="261"/>
    </location>
</feature>
<keyword evidence="5 7" id="KW-0472">Membrane</keyword>
<keyword evidence="3 7" id="KW-0812">Transmembrane</keyword>
<feature type="binding site" evidence="6">
    <location>
        <position position="324"/>
    </location>
    <ligand>
        <name>Na(+)</name>
        <dbReference type="ChEBI" id="CHEBI:29101"/>
        <label>1</label>
    </ligand>
</feature>
<evidence type="ECO:0000313" key="9">
    <source>
        <dbReference type="Proteomes" id="UP000230066"/>
    </source>
</evidence>
<organism evidence="8 9">
    <name type="scientific">Fasciola hepatica</name>
    <name type="common">Liver fluke</name>
    <dbReference type="NCBI Taxonomy" id="6192"/>
    <lineage>
        <taxon>Eukaryota</taxon>
        <taxon>Metazoa</taxon>
        <taxon>Spiralia</taxon>
        <taxon>Lophotrochozoa</taxon>
        <taxon>Platyhelminthes</taxon>
        <taxon>Trematoda</taxon>
        <taxon>Digenea</taxon>
        <taxon>Plagiorchiida</taxon>
        <taxon>Echinostomata</taxon>
        <taxon>Echinostomatoidea</taxon>
        <taxon>Fasciolidae</taxon>
        <taxon>Fasciola</taxon>
    </lineage>
</organism>
<dbReference type="PANTHER" id="PTHR42948:SF1">
    <property type="entry name" value="TRANSPORTER"/>
    <property type="match status" value="1"/>
</dbReference>
<feature type="binding site" evidence="6">
    <location>
        <position position="83"/>
    </location>
    <ligand>
        <name>Na(+)</name>
        <dbReference type="ChEBI" id="CHEBI:29101"/>
        <label>1</label>
    </ligand>
</feature>
<evidence type="ECO:0000256" key="2">
    <source>
        <dbReference type="ARBA" id="ARBA00022448"/>
    </source>
</evidence>
<feature type="transmembrane region" description="Helical" evidence="7">
    <location>
        <begin position="453"/>
        <end position="473"/>
    </location>
</feature>
<proteinExistence type="predicted"/>
<feature type="transmembrane region" description="Helical" evidence="7">
    <location>
        <begin position="281"/>
        <end position="301"/>
    </location>
</feature>
<feature type="binding site" evidence="6">
    <location>
        <position position="403"/>
    </location>
    <ligand>
        <name>Na(+)</name>
        <dbReference type="ChEBI" id="CHEBI:29101"/>
        <label>1</label>
    </ligand>
</feature>
<feature type="binding site" evidence="6">
    <location>
        <position position="86"/>
    </location>
    <ligand>
        <name>Na(+)</name>
        <dbReference type="ChEBI" id="CHEBI:29101"/>
        <label>1</label>
    </ligand>
</feature>
<dbReference type="GO" id="GO:0016020">
    <property type="term" value="C:membrane"/>
    <property type="evidence" value="ECO:0007669"/>
    <property type="project" value="UniProtKB-SubCell"/>
</dbReference>